<protein>
    <submittedName>
        <fullName evidence="2">Uncharacterized protein</fullName>
    </submittedName>
</protein>
<reference evidence="2" key="1">
    <citation type="submission" date="2022-01" db="EMBL/GenBank/DDBJ databases">
        <authorList>
            <person name="King R."/>
        </authorList>
    </citation>
    <scope>NUCLEOTIDE SEQUENCE</scope>
</reference>
<evidence type="ECO:0000313" key="3">
    <source>
        <dbReference type="Proteomes" id="UP001153620"/>
    </source>
</evidence>
<dbReference type="OrthoDB" id="2142040at2759"/>
<dbReference type="EMBL" id="OU895880">
    <property type="protein sequence ID" value="CAG9810399.1"/>
    <property type="molecule type" value="Genomic_DNA"/>
</dbReference>
<name>A0A9N9S6R0_9DIPT</name>
<dbReference type="Proteomes" id="UP001153620">
    <property type="component" value="Chromosome 4"/>
</dbReference>
<evidence type="ECO:0000256" key="1">
    <source>
        <dbReference type="SAM" id="SignalP"/>
    </source>
</evidence>
<dbReference type="AlphaFoldDB" id="A0A9N9S6R0"/>
<dbReference type="SMART" id="SM00696">
    <property type="entry name" value="DM9"/>
    <property type="match status" value="2"/>
</dbReference>
<accession>A0A9N9S6R0</accession>
<gene>
    <name evidence="2" type="ORF">CHIRRI_LOCUS13213</name>
</gene>
<dbReference type="InterPro" id="IPR006616">
    <property type="entry name" value="DM9_repeat"/>
</dbReference>
<dbReference type="Pfam" id="PF11901">
    <property type="entry name" value="DM9"/>
    <property type="match status" value="1"/>
</dbReference>
<reference evidence="2" key="2">
    <citation type="submission" date="2022-10" db="EMBL/GenBank/DDBJ databases">
        <authorList>
            <consortium name="ENA_rothamsted_submissions"/>
            <consortium name="culmorum"/>
            <person name="King R."/>
        </authorList>
    </citation>
    <scope>NUCLEOTIDE SEQUENCE</scope>
</reference>
<dbReference type="PANTHER" id="PTHR31649">
    <property type="entry name" value="AGAP009604-PA"/>
    <property type="match status" value="1"/>
</dbReference>
<proteinExistence type="predicted"/>
<feature type="signal peptide" evidence="1">
    <location>
        <begin position="1"/>
        <end position="17"/>
    </location>
</feature>
<keyword evidence="3" id="KW-1185">Reference proteome</keyword>
<sequence length="174" mass="20175">MKLLFLILLSGIICSFAQDLNTNGIWVPWSTSQDGVPDHAVVGGKDKNGLMYVIRAEHYHIDEKKNFTESFRGKVVGRYSPDIKFAAVPYFNLEYQKENFEVLTHTNYEWKTTNVHKVFIPGGYDSLNDPIYICRVAHKKFIIPGKIHIGSCWISFDGFEHQYRNWETLVKKNE</sequence>
<organism evidence="2 3">
    <name type="scientific">Chironomus riparius</name>
    <dbReference type="NCBI Taxonomy" id="315576"/>
    <lineage>
        <taxon>Eukaryota</taxon>
        <taxon>Metazoa</taxon>
        <taxon>Ecdysozoa</taxon>
        <taxon>Arthropoda</taxon>
        <taxon>Hexapoda</taxon>
        <taxon>Insecta</taxon>
        <taxon>Pterygota</taxon>
        <taxon>Neoptera</taxon>
        <taxon>Endopterygota</taxon>
        <taxon>Diptera</taxon>
        <taxon>Nematocera</taxon>
        <taxon>Chironomoidea</taxon>
        <taxon>Chironomidae</taxon>
        <taxon>Chironominae</taxon>
        <taxon>Chironomus</taxon>
    </lineage>
</organism>
<keyword evidence="1" id="KW-0732">Signal</keyword>
<evidence type="ECO:0000313" key="2">
    <source>
        <dbReference type="EMBL" id="CAG9810399.1"/>
    </source>
</evidence>
<dbReference type="PANTHER" id="PTHR31649:SF1">
    <property type="entry name" value="FARNESOIC ACID O-METHYL TRANSFERASE DOMAIN-CONTAINING PROTEIN"/>
    <property type="match status" value="1"/>
</dbReference>
<feature type="chain" id="PRO_5040428110" evidence="1">
    <location>
        <begin position="18"/>
        <end position="174"/>
    </location>
</feature>